<evidence type="ECO:0000313" key="1">
    <source>
        <dbReference type="EMBL" id="POS82288.1"/>
    </source>
</evidence>
<evidence type="ECO:0000313" key="2">
    <source>
        <dbReference type="Proteomes" id="UP000237438"/>
    </source>
</evidence>
<organism evidence="1 2">
    <name type="scientific">Erysiphe pulchra</name>
    <dbReference type="NCBI Taxonomy" id="225359"/>
    <lineage>
        <taxon>Eukaryota</taxon>
        <taxon>Fungi</taxon>
        <taxon>Dikarya</taxon>
        <taxon>Ascomycota</taxon>
        <taxon>Pezizomycotina</taxon>
        <taxon>Leotiomycetes</taxon>
        <taxon>Erysiphales</taxon>
        <taxon>Erysiphaceae</taxon>
        <taxon>Erysiphe</taxon>
    </lineage>
</organism>
<dbReference type="AlphaFoldDB" id="A0A2S4PJT3"/>
<gene>
    <name evidence="1" type="ORF">EPUL_005391</name>
</gene>
<protein>
    <submittedName>
        <fullName evidence="1">Uncharacterized protein</fullName>
    </submittedName>
</protein>
<dbReference type="OrthoDB" id="10476294at2759"/>
<keyword evidence="2" id="KW-1185">Reference proteome</keyword>
<dbReference type="EMBL" id="PEDP01003298">
    <property type="protein sequence ID" value="POS82288.1"/>
    <property type="molecule type" value="Genomic_DNA"/>
</dbReference>
<comment type="caution">
    <text evidence="1">The sequence shown here is derived from an EMBL/GenBank/DDBJ whole genome shotgun (WGS) entry which is preliminary data.</text>
</comment>
<dbReference type="Proteomes" id="UP000237438">
    <property type="component" value="Unassembled WGS sequence"/>
</dbReference>
<accession>A0A2S4PJT3</accession>
<name>A0A2S4PJT3_9PEZI</name>
<feature type="non-terminal residue" evidence="1">
    <location>
        <position position="407"/>
    </location>
</feature>
<reference evidence="1 2" key="1">
    <citation type="submission" date="2017-10" db="EMBL/GenBank/DDBJ databases">
        <title>Development of genomic resources for the powdery mildew, Erysiphe pulchra.</title>
        <authorList>
            <person name="Wadl P.A."/>
            <person name="Mack B.M."/>
            <person name="Moore G."/>
            <person name="Beltz S.B."/>
        </authorList>
    </citation>
    <scope>NUCLEOTIDE SEQUENCE [LARGE SCALE GENOMIC DNA]</scope>
    <source>
        <strain evidence="1">Cflorida</strain>
    </source>
</reference>
<proteinExistence type="predicted"/>
<dbReference type="Gene3D" id="3.10.450.30">
    <property type="entry name" value="Microbial ribonucleases"/>
    <property type="match status" value="1"/>
</dbReference>
<sequence length="407" mass="46332">MLLVFLNSNRLKNIIDYSLVLSFYLLAKFVTSTDIGPSNQGELNRYGYDCGNLFVTNGMVSDALELAFSEEGKNSIRSYVGPLYAIDMGYLTWPIFDYLSRSIKRKGKFPAGLWRRPLHQIVFSSKGEVIDVIIMTSNKDFAKCWRVDYSQPNPKGQDLVTSKDYYCGSRFIPNEDLKKSVRQKGPYFIVIDPKGRLKDVIVRVFGDGYVKCMPSNIDPPAYASNEKYEVNTRSSGSGFDCNGIFFYDDDLLLASNIARKVRTTGRNILFPEKYFGPPFDSPCLMWPIKPSRSTTLMNVILTGNSSKFRLVLTPDFDVMCVVIKDYDRIKKCEKKTIGGEGLNHDQNNYKCEEKVFFNEELVKTAEAACKKKFDFTKSYPRSYEGITFDVPGPYLIYPLIKGGLYFS</sequence>